<comment type="similarity">
    <text evidence="1">Belongs to the glutaminase family.</text>
</comment>
<dbReference type="PRINTS" id="PR01415">
    <property type="entry name" value="ANKYRIN"/>
</dbReference>
<dbReference type="EMBL" id="CCKQ01014817">
    <property type="protein sequence ID" value="CDW86611.1"/>
    <property type="molecule type" value="Genomic_DNA"/>
</dbReference>
<evidence type="ECO:0000256" key="4">
    <source>
        <dbReference type="ARBA" id="ARBA00022801"/>
    </source>
</evidence>
<dbReference type="PANTHER" id="PTHR12544:SF29">
    <property type="entry name" value="GLUTAMINASE"/>
    <property type="match status" value="1"/>
</dbReference>
<evidence type="ECO:0000256" key="6">
    <source>
        <dbReference type="PROSITE-ProRule" id="PRU00023"/>
    </source>
</evidence>
<reference evidence="7 8" key="1">
    <citation type="submission" date="2014-06" db="EMBL/GenBank/DDBJ databases">
        <authorList>
            <person name="Swart Estienne"/>
        </authorList>
    </citation>
    <scope>NUCLEOTIDE SEQUENCE [LARGE SCALE GENOMIC DNA]</scope>
    <source>
        <strain evidence="7 8">130c</strain>
    </source>
</reference>
<sequence>METSQGDSWSARAFRALDTEAKGYLVRNEILSLLRNQGVYNHHSLQELIKNLEAMNENDHINFQQFCDLTHGLFFLKRVLEWDLTIPHFDKFRTNLENGYNKVKLDVNNEYSWGEVATYIPPLAKADPLWFATGFCSTDGQFCQFGDTSKVFSIQSIGKVVAYSFIHNIMGEDVHNFVGKEPSGVAFNAPVFDKQGKPHNPMVNTGAIMVCSLIVHQGKNIQDLLEFYKRASDQEVIEVDEELYLEEKLTGYTNHALTNLMLANNVFPKKANPQETKAFSDESLDLYFKNCSVLVNTQSLAKFGAMLANNGINPSTGDRILRPNTVKSVVTLMTSCGMYDGAGSFIKDLGVPSKSGVSGGLLSVIPGLGAFSTWSPPLNKEGNTVRGIQLIHELSAIYNNFNLFHRDVNIADVTRKPFQTLIQTIISACACAANGDLEGISRLFNSGVDLTKGDYDTRTPLHLAAAGGHLHVVKYLIEICEVPHSPRDRWGATPLNDAKSRDVNDYLVTKGGERGKDQPEYSEIPNLTVSDDQYRLFYAAAEGEVRLMKSLHLKGWVIDSYDYDGRSALGLAASEGHNEAVQYLIDHGANLDHKDARGNTALDDAIRENRAETIEILRKALEQKKI</sequence>
<dbReference type="InterPro" id="IPR011992">
    <property type="entry name" value="EF-hand-dom_pair"/>
</dbReference>
<dbReference type="Pfam" id="PF04960">
    <property type="entry name" value="Glutaminase"/>
    <property type="match status" value="1"/>
</dbReference>
<dbReference type="OMA" id="FACPLSG"/>
<keyword evidence="4" id="KW-0378">Hydrolase</keyword>
<comment type="catalytic activity">
    <reaction evidence="5">
        <text>L-glutamine + H2O = L-glutamate + NH4(+)</text>
        <dbReference type="Rhea" id="RHEA:15889"/>
        <dbReference type="ChEBI" id="CHEBI:15377"/>
        <dbReference type="ChEBI" id="CHEBI:28938"/>
        <dbReference type="ChEBI" id="CHEBI:29985"/>
        <dbReference type="ChEBI" id="CHEBI:58359"/>
        <dbReference type="EC" id="3.5.1.2"/>
    </reaction>
</comment>
<dbReference type="PANTHER" id="PTHR12544">
    <property type="entry name" value="GLUTAMINASE"/>
    <property type="match status" value="1"/>
</dbReference>
<evidence type="ECO:0000256" key="3">
    <source>
        <dbReference type="ARBA" id="ARBA00012918"/>
    </source>
</evidence>
<evidence type="ECO:0000256" key="5">
    <source>
        <dbReference type="ARBA" id="ARBA00049534"/>
    </source>
</evidence>
<proteinExistence type="inferred from homology"/>
<dbReference type="InterPro" id="IPR002110">
    <property type="entry name" value="Ankyrin_rpt"/>
</dbReference>
<organism evidence="7 8">
    <name type="scientific">Stylonychia lemnae</name>
    <name type="common">Ciliate</name>
    <dbReference type="NCBI Taxonomy" id="5949"/>
    <lineage>
        <taxon>Eukaryota</taxon>
        <taxon>Sar</taxon>
        <taxon>Alveolata</taxon>
        <taxon>Ciliophora</taxon>
        <taxon>Intramacronucleata</taxon>
        <taxon>Spirotrichea</taxon>
        <taxon>Stichotrichia</taxon>
        <taxon>Sporadotrichida</taxon>
        <taxon>Oxytrichidae</taxon>
        <taxon>Stylonychinae</taxon>
        <taxon>Stylonychia</taxon>
    </lineage>
</organism>
<dbReference type="InterPro" id="IPR012338">
    <property type="entry name" value="Beta-lactam/transpept-like"/>
</dbReference>
<dbReference type="SUPFAM" id="SSF47473">
    <property type="entry name" value="EF-hand"/>
    <property type="match status" value="1"/>
</dbReference>
<dbReference type="Gene3D" id="1.25.40.20">
    <property type="entry name" value="Ankyrin repeat-containing domain"/>
    <property type="match status" value="2"/>
</dbReference>
<dbReference type="Proteomes" id="UP000039865">
    <property type="component" value="Unassembled WGS sequence"/>
</dbReference>
<keyword evidence="6" id="KW-0040">ANK repeat</keyword>
<dbReference type="SUPFAM" id="SSF56601">
    <property type="entry name" value="beta-lactamase/transpeptidase-like"/>
    <property type="match status" value="1"/>
</dbReference>
<dbReference type="GO" id="GO:0006543">
    <property type="term" value="P:L-glutamine catabolic process"/>
    <property type="evidence" value="ECO:0007669"/>
    <property type="project" value="TreeGrafter"/>
</dbReference>
<dbReference type="EC" id="3.5.1.2" evidence="3"/>
<evidence type="ECO:0000313" key="7">
    <source>
        <dbReference type="EMBL" id="CDW86611.1"/>
    </source>
</evidence>
<dbReference type="PROSITE" id="PS50088">
    <property type="entry name" value="ANK_REPEAT"/>
    <property type="match status" value="2"/>
</dbReference>
<dbReference type="AlphaFoldDB" id="A0A078AX22"/>
<feature type="repeat" description="ANK" evidence="6">
    <location>
        <begin position="564"/>
        <end position="596"/>
    </location>
</feature>
<dbReference type="SMART" id="SM00248">
    <property type="entry name" value="ANK"/>
    <property type="match status" value="4"/>
</dbReference>
<accession>A0A078AX22</accession>
<evidence type="ECO:0000256" key="1">
    <source>
        <dbReference type="ARBA" id="ARBA00011076"/>
    </source>
</evidence>
<dbReference type="OrthoDB" id="309796at2759"/>
<dbReference type="SUPFAM" id="SSF48403">
    <property type="entry name" value="Ankyrin repeat"/>
    <property type="match status" value="1"/>
</dbReference>
<keyword evidence="8" id="KW-1185">Reference proteome</keyword>
<dbReference type="Pfam" id="PF12796">
    <property type="entry name" value="Ank_2"/>
    <property type="match status" value="2"/>
</dbReference>
<evidence type="ECO:0000313" key="8">
    <source>
        <dbReference type="Proteomes" id="UP000039865"/>
    </source>
</evidence>
<dbReference type="Gene3D" id="3.40.710.10">
    <property type="entry name" value="DD-peptidase/beta-lactamase superfamily"/>
    <property type="match status" value="1"/>
</dbReference>
<dbReference type="NCBIfam" id="TIGR03814">
    <property type="entry name" value="Gln_ase"/>
    <property type="match status" value="1"/>
</dbReference>
<dbReference type="GO" id="GO:0006537">
    <property type="term" value="P:glutamate biosynthetic process"/>
    <property type="evidence" value="ECO:0007669"/>
    <property type="project" value="TreeGrafter"/>
</dbReference>
<dbReference type="GO" id="GO:0004359">
    <property type="term" value="F:glutaminase activity"/>
    <property type="evidence" value="ECO:0007669"/>
    <property type="project" value="UniProtKB-EC"/>
</dbReference>
<dbReference type="InterPro" id="IPR036770">
    <property type="entry name" value="Ankyrin_rpt-contain_sf"/>
</dbReference>
<dbReference type="InterPro" id="IPR015868">
    <property type="entry name" value="Glutaminase"/>
</dbReference>
<evidence type="ECO:0000256" key="2">
    <source>
        <dbReference type="ARBA" id="ARBA00011881"/>
    </source>
</evidence>
<gene>
    <name evidence="7" type="primary">Contig1288.g1409</name>
    <name evidence="7" type="ORF">STYLEM_15708</name>
</gene>
<dbReference type="HAMAP" id="MF_00313">
    <property type="entry name" value="Glutaminase"/>
    <property type="match status" value="1"/>
</dbReference>
<name>A0A078AX22_STYLE</name>
<comment type="subunit">
    <text evidence="2">Homotetramer.</text>
</comment>
<feature type="repeat" description="ANK" evidence="6">
    <location>
        <begin position="456"/>
        <end position="478"/>
    </location>
</feature>
<dbReference type="InParanoid" id="A0A078AX22"/>
<dbReference type="PROSITE" id="PS50297">
    <property type="entry name" value="ANK_REP_REGION"/>
    <property type="match status" value="2"/>
</dbReference>
<protein>
    <recommendedName>
        <fullName evidence="3">glutaminase</fullName>
        <ecNumber evidence="3">3.5.1.2</ecNumber>
    </recommendedName>
</protein>